<protein>
    <submittedName>
        <fullName evidence="2">DNA-binding transcriptional regulator, MarR family</fullName>
    </submittedName>
</protein>
<dbReference type="AlphaFoldDB" id="A0A239PJT4"/>
<evidence type="ECO:0000259" key="1">
    <source>
        <dbReference type="PROSITE" id="PS50995"/>
    </source>
</evidence>
<keyword evidence="2" id="KW-0238">DNA-binding</keyword>
<dbReference type="InterPro" id="IPR039422">
    <property type="entry name" value="MarR/SlyA-like"/>
</dbReference>
<dbReference type="OrthoDB" id="582199at2"/>
<accession>A0A239PJT4</accession>
<dbReference type="GO" id="GO:0003677">
    <property type="term" value="F:DNA binding"/>
    <property type="evidence" value="ECO:0007669"/>
    <property type="project" value="UniProtKB-KW"/>
</dbReference>
<dbReference type="InterPro" id="IPR036388">
    <property type="entry name" value="WH-like_DNA-bd_sf"/>
</dbReference>
<reference evidence="2 3" key="1">
    <citation type="submission" date="2017-07" db="EMBL/GenBank/DDBJ databases">
        <authorList>
            <person name="Sun Z.S."/>
            <person name="Albrecht U."/>
            <person name="Echele G."/>
            <person name="Lee C.C."/>
        </authorList>
    </citation>
    <scope>NUCLEOTIDE SEQUENCE [LARGE SCALE GENOMIC DNA]</scope>
    <source>
        <strain evidence="2 3">CGMCC 1.12710</strain>
    </source>
</reference>
<dbReference type="Pfam" id="PF12802">
    <property type="entry name" value="MarR_2"/>
    <property type="match status" value="1"/>
</dbReference>
<keyword evidence="3" id="KW-1185">Reference proteome</keyword>
<dbReference type="PROSITE" id="PS50995">
    <property type="entry name" value="HTH_MARR_2"/>
    <property type="match status" value="1"/>
</dbReference>
<organism evidence="2 3">
    <name type="scientific">Amphiplicatus metriothermophilus</name>
    <dbReference type="NCBI Taxonomy" id="1519374"/>
    <lineage>
        <taxon>Bacteria</taxon>
        <taxon>Pseudomonadati</taxon>
        <taxon>Pseudomonadota</taxon>
        <taxon>Alphaproteobacteria</taxon>
        <taxon>Parvularculales</taxon>
        <taxon>Parvularculaceae</taxon>
        <taxon>Amphiplicatus</taxon>
    </lineage>
</organism>
<dbReference type="PANTHER" id="PTHR33164:SF104">
    <property type="entry name" value="TRANSCRIPTIONAL REGULATORY PROTEIN"/>
    <property type="match status" value="1"/>
</dbReference>
<dbReference type="InterPro" id="IPR000835">
    <property type="entry name" value="HTH_MarR-typ"/>
</dbReference>
<dbReference type="InterPro" id="IPR036390">
    <property type="entry name" value="WH_DNA-bd_sf"/>
</dbReference>
<sequence length="181" mass="20370">MAEKAEKPAPDDRPRPDHVDRIVAQWARETPDIDVESLLIFGRMRRIARRLGREIDALLARHGLDAGQYYVLTALRRAGPPFTLRPTEIYQTLMISSGGLTNRLDRLEKAGLVRRLRAPEDARERLVALTPAGRRKVEAAFRENMGVERRYIASLAPGERARLARLLKRLAAAFDGDPPAS</sequence>
<gene>
    <name evidence="2" type="ORF">SAMN06297382_0562</name>
</gene>
<dbReference type="Proteomes" id="UP000198346">
    <property type="component" value="Unassembled WGS sequence"/>
</dbReference>
<dbReference type="RefSeq" id="WP_089411050.1">
    <property type="nucleotide sequence ID" value="NZ_FZQA01000001.1"/>
</dbReference>
<evidence type="ECO:0000313" key="2">
    <source>
        <dbReference type="EMBL" id="SNT68066.1"/>
    </source>
</evidence>
<dbReference type="Gene3D" id="1.10.10.10">
    <property type="entry name" value="Winged helix-like DNA-binding domain superfamily/Winged helix DNA-binding domain"/>
    <property type="match status" value="1"/>
</dbReference>
<dbReference type="SMART" id="SM00347">
    <property type="entry name" value="HTH_MARR"/>
    <property type="match status" value="1"/>
</dbReference>
<dbReference type="PANTHER" id="PTHR33164">
    <property type="entry name" value="TRANSCRIPTIONAL REGULATOR, MARR FAMILY"/>
    <property type="match status" value="1"/>
</dbReference>
<dbReference type="EMBL" id="FZQA01000001">
    <property type="protein sequence ID" value="SNT68066.1"/>
    <property type="molecule type" value="Genomic_DNA"/>
</dbReference>
<feature type="domain" description="HTH marR-type" evidence="1">
    <location>
        <begin position="37"/>
        <end position="172"/>
    </location>
</feature>
<dbReference type="GO" id="GO:0006950">
    <property type="term" value="P:response to stress"/>
    <property type="evidence" value="ECO:0007669"/>
    <property type="project" value="TreeGrafter"/>
</dbReference>
<proteinExistence type="predicted"/>
<dbReference type="GO" id="GO:0003700">
    <property type="term" value="F:DNA-binding transcription factor activity"/>
    <property type="evidence" value="ECO:0007669"/>
    <property type="project" value="InterPro"/>
</dbReference>
<dbReference type="PRINTS" id="PR00598">
    <property type="entry name" value="HTHMARR"/>
</dbReference>
<evidence type="ECO:0000313" key="3">
    <source>
        <dbReference type="Proteomes" id="UP000198346"/>
    </source>
</evidence>
<dbReference type="SUPFAM" id="SSF46785">
    <property type="entry name" value="Winged helix' DNA-binding domain"/>
    <property type="match status" value="1"/>
</dbReference>
<name>A0A239PJT4_9PROT</name>